<protein>
    <submittedName>
        <fullName evidence="2">Uncharacterized protein</fullName>
    </submittedName>
</protein>
<name>A0A2T9YSS0_9FUNG</name>
<feature type="compositionally biased region" description="Polar residues" evidence="1">
    <location>
        <begin position="104"/>
        <end position="115"/>
    </location>
</feature>
<feature type="compositionally biased region" description="Polar residues" evidence="1">
    <location>
        <begin position="63"/>
        <end position="85"/>
    </location>
</feature>
<organism evidence="2 3">
    <name type="scientific">Smittium simulii</name>
    <dbReference type="NCBI Taxonomy" id="133385"/>
    <lineage>
        <taxon>Eukaryota</taxon>
        <taxon>Fungi</taxon>
        <taxon>Fungi incertae sedis</taxon>
        <taxon>Zoopagomycota</taxon>
        <taxon>Kickxellomycotina</taxon>
        <taxon>Harpellomycetes</taxon>
        <taxon>Harpellales</taxon>
        <taxon>Legeriomycetaceae</taxon>
        <taxon>Smittium</taxon>
    </lineage>
</organism>
<comment type="caution">
    <text evidence="2">The sequence shown here is derived from an EMBL/GenBank/DDBJ whole genome shotgun (WGS) entry which is preliminary data.</text>
</comment>
<gene>
    <name evidence="2" type="ORF">BB561_001885</name>
</gene>
<dbReference type="AlphaFoldDB" id="A0A2T9YSS0"/>
<proteinExistence type="predicted"/>
<reference evidence="2 3" key="1">
    <citation type="journal article" date="2018" name="MBio">
        <title>Comparative Genomics Reveals the Core Gene Toolbox for the Fungus-Insect Symbiosis.</title>
        <authorList>
            <person name="Wang Y."/>
            <person name="Stata M."/>
            <person name="Wang W."/>
            <person name="Stajich J.E."/>
            <person name="White M.M."/>
            <person name="Moncalvo J.M."/>
        </authorList>
    </citation>
    <scope>NUCLEOTIDE SEQUENCE [LARGE SCALE GENOMIC DNA]</scope>
    <source>
        <strain evidence="2 3">SWE-8-4</strain>
    </source>
</reference>
<sequence>MSKDSLVLFTNENGHPLSFSFISVIKYKQYSNLIQTYGGVVQPYNPNLQDAILLADSNYNTISTPEKSASQPSKLSSNTDPTLNVQRHPITRSKSRSSVYSTSQPLTNLRSAPNKNLKKSISSLAENKSHSVDKNSQLSASSLRYNLRNTTPTNFTKRSIREKPFTDSFASEINERLDMEDIISEHILSTQSIPLISSQNHLKLKLQNSNNNKGYTSDSDSFEYFSESHLLQSSASFNEAYVDLSTQSFAANRGKFLNHKKPRLLSSSGASTESIDSSIYISQNKLAESSITFQSSLDSLKQQPLQKDQTPENPRSFIYLSKEHVNSYPFSQKTRL</sequence>
<evidence type="ECO:0000313" key="2">
    <source>
        <dbReference type="EMBL" id="PVU95314.1"/>
    </source>
</evidence>
<keyword evidence="3" id="KW-1185">Reference proteome</keyword>
<dbReference type="EMBL" id="MBFR01000059">
    <property type="protein sequence ID" value="PVU95314.1"/>
    <property type="molecule type" value="Genomic_DNA"/>
</dbReference>
<evidence type="ECO:0000256" key="1">
    <source>
        <dbReference type="SAM" id="MobiDB-lite"/>
    </source>
</evidence>
<accession>A0A2T9YSS0</accession>
<dbReference type="Proteomes" id="UP000245383">
    <property type="component" value="Unassembled WGS sequence"/>
</dbReference>
<feature type="region of interest" description="Disordered" evidence="1">
    <location>
        <begin position="63"/>
        <end position="115"/>
    </location>
</feature>
<evidence type="ECO:0000313" key="3">
    <source>
        <dbReference type="Proteomes" id="UP000245383"/>
    </source>
</evidence>